<proteinExistence type="predicted"/>
<dbReference type="GO" id="GO:0050660">
    <property type="term" value="F:flavin adenine dinucleotide binding"/>
    <property type="evidence" value="ECO:0007669"/>
    <property type="project" value="InterPro"/>
</dbReference>
<dbReference type="Gene3D" id="3.30.465.10">
    <property type="match status" value="1"/>
</dbReference>
<dbReference type="EMBL" id="CP000554">
    <property type="protein sequence ID" value="ABM79639.1"/>
    <property type="molecule type" value="Genomic_DNA"/>
</dbReference>
<dbReference type="RefSeq" id="WP_011827478.1">
    <property type="nucleotide sequence ID" value="NC_008820.1"/>
</dbReference>
<reference evidence="2 3" key="1">
    <citation type="journal article" date="2007" name="PLoS Genet.">
        <title>Patterns and implications of gene gain and loss in the evolution of Prochlorococcus.</title>
        <authorList>
            <person name="Kettler G.C."/>
            <person name="Martiny A.C."/>
            <person name="Huang K."/>
            <person name="Zucker J."/>
            <person name="Coleman M.L."/>
            <person name="Rodrigue S."/>
            <person name="Chen F."/>
            <person name="Lapidus A."/>
            <person name="Ferriera S."/>
            <person name="Johnson J."/>
            <person name="Steglich C."/>
            <person name="Church G.M."/>
            <person name="Richardson P."/>
            <person name="Chisholm S.W."/>
        </authorList>
    </citation>
    <scope>NUCLEOTIDE SEQUENCE [LARGE SCALE GENOMIC DNA]</scope>
    <source>
        <strain evidence="2 3">MIT 9303</strain>
    </source>
</reference>
<dbReference type="GO" id="GO:0016491">
    <property type="term" value="F:oxidoreductase activity"/>
    <property type="evidence" value="ECO:0007669"/>
    <property type="project" value="InterPro"/>
</dbReference>
<evidence type="ECO:0000259" key="1">
    <source>
        <dbReference type="Pfam" id="PF08031"/>
    </source>
</evidence>
<organism evidence="2 3">
    <name type="scientific">Prochlorococcus marinus (strain MIT 9303)</name>
    <dbReference type="NCBI Taxonomy" id="59922"/>
    <lineage>
        <taxon>Bacteria</taxon>
        <taxon>Bacillati</taxon>
        <taxon>Cyanobacteriota</taxon>
        <taxon>Cyanophyceae</taxon>
        <taxon>Synechococcales</taxon>
        <taxon>Prochlorococcaceae</taxon>
        <taxon>Prochlorococcus</taxon>
    </lineage>
</organism>
<dbReference type="STRING" id="59922.P9303_29091"/>
<feature type="domain" description="Berberine/berberine-like" evidence="1">
    <location>
        <begin position="28"/>
        <end position="71"/>
    </location>
</feature>
<name>A2CDS9_PROM3</name>
<dbReference type="InterPro" id="IPR016169">
    <property type="entry name" value="FAD-bd_PCMH_sub2"/>
</dbReference>
<dbReference type="InterPro" id="IPR012951">
    <property type="entry name" value="BBE"/>
</dbReference>
<gene>
    <name evidence="2" type="ordered locus">P9303_29091</name>
</gene>
<dbReference type="BioCyc" id="PMAR59922:G1G80-2551-MONOMER"/>
<evidence type="ECO:0000313" key="3">
    <source>
        <dbReference type="Proteomes" id="UP000002274"/>
    </source>
</evidence>
<dbReference type="HOGENOM" id="CLU_192394_0_0_3"/>
<dbReference type="AlphaFoldDB" id="A2CDS9"/>
<dbReference type="Pfam" id="PF08031">
    <property type="entry name" value="BBE"/>
    <property type="match status" value="1"/>
</dbReference>
<protein>
    <recommendedName>
        <fullName evidence="1">Berberine/berberine-like domain-containing protein</fullName>
    </recommendedName>
</protein>
<accession>A2CDS9</accession>
<dbReference type="Proteomes" id="UP000002274">
    <property type="component" value="Chromosome"/>
</dbReference>
<dbReference type="KEGG" id="pmf:P9303_29091"/>
<evidence type="ECO:0000313" key="2">
    <source>
        <dbReference type="EMBL" id="ABM79639.1"/>
    </source>
</evidence>
<sequence length="75" mass="8646">MLGQNYKQQQEVNRAMALIRTATPGISTYRNEGNFFEPNWKQAFWGPNYEQILSIKLGYNPTNLFRVHHGVGSDT</sequence>